<reference evidence="1" key="1">
    <citation type="journal article" date="2015" name="Nature">
        <title>Complex archaea that bridge the gap between prokaryotes and eukaryotes.</title>
        <authorList>
            <person name="Spang A."/>
            <person name="Saw J.H."/>
            <person name="Jorgensen S.L."/>
            <person name="Zaremba-Niedzwiedzka K."/>
            <person name="Martijn J."/>
            <person name="Lind A.E."/>
            <person name="van Eijk R."/>
            <person name="Schleper C."/>
            <person name="Guy L."/>
            <person name="Ettema T.J."/>
        </authorList>
    </citation>
    <scope>NUCLEOTIDE SEQUENCE</scope>
</reference>
<sequence>MKYLEIREKCICGKYVLEKKFCHSFEEIVKWNKERFTISDFYKQWNPDHSGGVEHCNLCYRDIRKTLVMVKVQGNITEGLCGCTLSFLEEKGNNNYYCKIHRESTSGIFKRNSVCDFALCSNFCFRDSTERLKTGINSRIIKFKFYRKIQLAIIKENYQDSLDMEW</sequence>
<organism evidence="1">
    <name type="scientific">marine sediment metagenome</name>
    <dbReference type="NCBI Taxonomy" id="412755"/>
    <lineage>
        <taxon>unclassified sequences</taxon>
        <taxon>metagenomes</taxon>
        <taxon>ecological metagenomes</taxon>
    </lineage>
</organism>
<evidence type="ECO:0000313" key="1">
    <source>
        <dbReference type="EMBL" id="KKL66491.1"/>
    </source>
</evidence>
<name>A0A0F9EJN9_9ZZZZ</name>
<dbReference type="AlphaFoldDB" id="A0A0F9EJN9"/>
<protein>
    <submittedName>
        <fullName evidence="1">Uncharacterized protein</fullName>
    </submittedName>
</protein>
<gene>
    <name evidence="1" type="ORF">LCGC14_2144480</name>
</gene>
<proteinExistence type="predicted"/>
<dbReference type="EMBL" id="LAZR01027185">
    <property type="protein sequence ID" value="KKL66491.1"/>
    <property type="molecule type" value="Genomic_DNA"/>
</dbReference>
<comment type="caution">
    <text evidence="1">The sequence shown here is derived from an EMBL/GenBank/DDBJ whole genome shotgun (WGS) entry which is preliminary data.</text>
</comment>
<accession>A0A0F9EJN9</accession>